<dbReference type="PANTHER" id="PTHR48079">
    <property type="entry name" value="PROTEIN YEEZ"/>
    <property type="match status" value="1"/>
</dbReference>
<organism evidence="2 3">
    <name type="scientific">Polyplax serrata</name>
    <name type="common">Common mouse louse</name>
    <dbReference type="NCBI Taxonomy" id="468196"/>
    <lineage>
        <taxon>Eukaryota</taxon>
        <taxon>Metazoa</taxon>
        <taxon>Ecdysozoa</taxon>
        <taxon>Arthropoda</taxon>
        <taxon>Hexapoda</taxon>
        <taxon>Insecta</taxon>
        <taxon>Pterygota</taxon>
        <taxon>Neoptera</taxon>
        <taxon>Paraneoptera</taxon>
        <taxon>Psocodea</taxon>
        <taxon>Troctomorpha</taxon>
        <taxon>Phthiraptera</taxon>
        <taxon>Anoplura</taxon>
        <taxon>Polyplacidae</taxon>
        <taxon>Polyplax</taxon>
    </lineage>
</organism>
<dbReference type="GO" id="GO:0005737">
    <property type="term" value="C:cytoplasm"/>
    <property type="evidence" value="ECO:0007669"/>
    <property type="project" value="TreeGrafter"/>
</dbReference>
<protein>
    <submittedName>
        <fullName evidence="2">Uncharacterized protein</fullName>
    </submittedName>
</protein>
<dbReference type="GO" id="GO:0004029">
    <property type="term" value="F:aldehyde dehydrogenase (NAD+) activity"/>
    <property type="evidence" value="ECO:0007669"/>
    <property type="project" value="TreeGrafter"/>
</dbReference>
<evidence type="ECO:0000313" key="2">
    <source>
        <dbReference type="EMBL" id="KAK6639690.1"/>
    </source>
</evidence>
<evidence type="ECO:0000313" key="3">
    <source>
        <dbReference type="Proteomes" id="UP001372834"/>
    </source>
</evidence>
<comment type="caution">
    <text evidence="2">The sequence shown here is derived from an EMBL/GenBank/DDBJ whole genome shotgun (WGS) entry which is preliminary data.</text>
</comment>
<evidence type="ECO:0000256" key="1">
    <source>
        <dbReference type="SAM" id="MobiDB-lite"/>
    </source>
</evidence>
<proteinExistence type="predicted"/>
<accession>A0AAN8S5V8</accession>
<name>A0AAN8S5V8_POLSC</name>
<dbReference type="SUPFAM" id="SSF51735">
    <property type="entry name" value="NAD(P)-binding Rossmann-fold domains"/>
    <property type="match status" value="1"/>
</dbReference>
<dbReference type="PANTHER" id="PTHR48079:SF6">
    <property type="entry name" value="NAD(P)-BINDING DOMAIN-CONTAINING PROTEIN-RELATED"/>
    <property type="match status" value="1"/>
</dbReference>
<sequence length="460" mass="53054">MNMPKPFTKKRSQGALSATNVNNKKCEPMQNCFNLDDMMQFEAARQRALAHFVPENDSKLFNEFVANRIFINNVDLFNGSYYVKYLSQIKEPEIEGEGASDGEELGTEFPSTEEDNEEPNEETFEEDDNSSKDSSSVKPGKAQRRPSFSFELVGSIDFVNNPKYIKSEAIMELFDNEKKSQFLEKVLSCGVIIYDITSTLYCHPKQIEEAMWVAESIHRRLEYLEKSQPRVFQKYTDCRTLILVSTLLTWAKTKPIDPDDPTLPFTERDFRKRKAHPNYKVHCELEKKIIELGKKHPKHFRTIVIGSGVTYGHEEDVLHYLFKMAWKDHPHLPIFGTGKNIIPVIHINSLSSIIHNVIVKFPEKYHYLIAMDPESITLKEITKLLAKKLGNGKTLKVTSEEAMLYQDIKQRIYDMLTANINIVPGYILDKMTVNWATDRPLRENIENMITEFKAARGLLV</sequence>
<dbReference type="Proteomes" id="UP001372834">
    <property type="component" value="Unassembled WGS sequence"/>
</dbReference>
<dbReference type="EMBL" id="JAWJWE010000003">
    <property type="protein sequence ID" value="KAK6639690.1"/>
    <property type="molecule type" value="Genomic_DNA"/>
</dbReference>
<dbReference type="Gene3D" id="3.40.50.720">
    <property type="entry name" value="NAD(P)-binding Rossmann-like Domain"/>
    <property type="match status" value="1"/>
</dbReference>
<dbReference type="InterPro" id="IPR036291">
    <property type="entry name" value="NAD(P)-bd_dom_sf"/>
</dbReference>
<feature type="compositionally biased region" description="Acidic residues" evidence="1">
    <location>
        <begin position="94"/>
        <end position="128"/>
    </location>
</feature>
<dbReference type="InterPro" id="IPR051783">
    <property type="entry name" value="NAD(P)-dependent_oxidoreduct"/>
</dbReference>
<reference evidence="2 3" key="1">
    <citation type="submission" date="2023-10" db="EMBL/GenBank/DDBJ databases">
        <title>Genomes of two closely related lineages of the louse Polyplax serrata with different host specificities.</title>
        <authorList>
            <person name="Martinu J."/>
            <person name="Tarabai H."/>
            <person name="Stefka J."/>
            <person name="Hypsa V."/>
        </authorList>
    </citation>
    <scope>NUCLEOTIDE SEQUENCE [LARGE SCALE GENOMIC DNA]</scope>
    <source>
        <strain evidence="2">HR10_N</strain>
    </source>
</reference>
<gene>
    <name evidence="2" type="ORF">RUM43_007965</name>
</gene>
<feature type="region of interest" description="Disordered" evidence="1">
    <location>
        <begin position="94"/>
        <end position="143"/>
    </location>
</feature>
<dbReference type="AlphaFoldDB" id="A0AAN8S5V8"/>
<feature type="region of interest" description="Disordered" evidence="1">
    <location>
        <begin position="1"/>
        <end position="21"/>
    </location>
</feature>